<dbReference type="Proteomes" id="UP000708208">
    <property type="component" value="Unassembled WGS sequence"/>
</dbReference>
<dbReference type="EMBL" id="CAJVCH010311873">
    <property type="protein sequence ID" value="CAG7786167.1"/>
    <property type="molecule type" value="Genomic_DNA"/>
</dbReference>
<dbReference type="AlphaFoldDB" id="A0A8J2KJF2"/>
<sequence>MKKLGMQPDLTVSTSGSHNPMGLPLCYEHTYPGAGGDIKDSSSAIL</sequence>
<evidence type="ECO:0008006" key="4">
    <source>
        <dbReference type="Google" id="ProtNLM"/>
    </source>
</evidence>
<feature type="region of interest" description="Disordered" evidence="1">
    <location>
        <begin position="1"/>
        <end position="20"/>
    </location>
</feature>
<evidence type="ECO:0000313" key="2">
    <source>
        <dbReference type="EMBL" id="CAG7786167.1"/>
    </source>
</evidence>
<gene>
    <name evidence="2" type="ORF">AFUS01_LOCUS24749</name>
</gene>
<name>A0A8J2KJF2_9HEXA</name>
<feature type="non-terminal residue" evidence="2">
    <location>
        <position position="1"/>
    </location>
</feature>
<organism evidence="2 3">
    <name type="scientific">Allacma fusca</name>
    <dbReference type="NCBI Taxonomy" id="39272"/>
    <lineage>
        <taxon>Eukaryota</taxon>
        <taxon>Metazoa</taxon>
        <taxon>Ecdysozoa</taxon>
        <taxon>Arthropoda</taxon>
        <taxon>Hexapoda</taxon>
        <taxon>Collembola</taxon>
        <taxon>Symphypleona</taxon>
        <taxon>Sminthuridae</taxon>
        <taxon>Allacma</taxon>
    </lineage>
</organism>
<accession>A0A8J2KJF2</accession>
<feature type="non-terminal residue" evidence="2">
    <location>
        <position position="46"/>
    </location>
</feature>
<comment type="caution">
    <text evidence="2">The sequence shown here is derived from an EMBL/GenBank/DDBJ whole genome shotgun (WGS) entry which is preliminary data.</text>
</comment>
<proteinExistence type="predicted"/>
<evidence type="ECO:0000313" key="3">
    <source>
        <dbReference type="Proteomes" id="UP000708208"/>
    </source>
</evidence>
<keyword evidence="3" id="KW-1185">Reference proteome</keyword>
<evidence type="ECO:0000256" key="1">
    <source>
        <dbReference type="SAM" id="MobiDB-lite"/>
    </source>
</evidence>
<protein>
    <recommendedName>
        <fullName evidence="4">Alkaline phosphatase</fullName>
    </recommendedName>
</protein>
<reference evidence="2" key="1">
    <citation type="submission" date="2021-06" db="EMBL/GenBank/DDBJ databases">
        <authorList>
            <person name="Hodson N. C."/>
            <person name="Mongue J. A."/>
            <person name="Jaron S. K."/>
        </authorList>
    </citation>
    <scope>NUCLEOTIDE SEQUENCE</scope>
</reference>